<name>A0A165DTP7_9BASI</name>
<dbReference type="EMBL" id="KV424035">
    <property type="protein sequence ID" value="KZT53527.1"/>
    <property type="molecule type" value="Genomic_DNA"/>
</dbReference>
<sequence>MHSQSPMLSPAQFHLATALRPIIICILPSASTPTTFLPSLFLTVPHSSLPARPVIPDEPPPLLYYPDNALKPMQMMPI</sequence>
<evidence type="ECO:0000313" key="2">
    <source>
        <dbReference type="Proteomes" id="UP000076842"/>
    </source>
</evidence>
<dbReference type="AlphaFoldDB" id="A0A165DTP7"/>
<accession>A0A165DTP7</accession>
<organism evidence="1 2">
    <name type="scientific">Calocera cornea HHB12733</name>
    <dbReference type="NCBI Taxonomy" id="1353952"/>
    <lineage>
        <taxon>Eukaryota</taxon>
        <taxon>Fungi</taxon>
        <taxon>Dikarya</taxon>
        <taxon>Basidiomycota</taxon>
        <taxon>Agaricomycotina</taxon>
        <taxon>Dacrymycetes</taxon>
        <taxon>Dacrymycetales</taxon>
        <taxon>Dacrymycetaceae</taxon>
        <taxon>Calocera</taxon>
    </lineage>
</organism>
<keyword evidence="2" id="KW-1185">Reference proteome</keyword>
<dbReference type="InParanoid" id="A0A165DTP7"/>
<dbReference type="Proteomes" id="UP000076842">
    <property type="component" value="Unassembled WGS sequence"/>
</dbReference>
<protein>
    <submittedName>
        <fullName evidence="1">Uncharacterized protein</fullName>
    </submittedName>
</protein>
<evidence type="ECO:0000313" key="1">
    <source>
        <dbReference type="EMBL" id="KZT53527.1"/>
    </source>
</evidence>
<proteinExistence type="predicted"/>
<gene>
    <name evidence="1" type="ORF">CALCODRAFT_49866</name>
</gene>
<reference evidence="1 2" key="1">
    <citation type="journal article" date="2016" name="Mol. Biol. Evol.">
        <title>Comparative Genomics of Early-Diverging Mushroom-Forming Fungi Provides Insights into the Origins of Lignocellulose Decay Capabilities.</title>
        <authorList>
            <person name="Nagy L.G."/>
            <person name="Riley R."/>
            <person name="Tritt A."/>
            <person name="Adam C."/>
            <person name="Daum C."/>
            <person name="Floudas D."/>
            <person name="Sun H."/>
            <person name="Yadav J.S."/>
            <person name="Pangilinan J."/>
            <person name="Larsson K.H."/>
            <person name="Matsuura K."/>
            <person name="Barry K."/>
            <person name="Labutti K."/>
            <person name="Kuo R."/>
            <person name="Ohm R.A."/>
            <person name="Bhattacharya S.S."/>
            <person name="Shirouzu T."/>
            <person name="Yoshinaga Y."/>
            <person name="Martin F.M."/>
            <person name="Grigoriev I.V."/>
            <person name="Hibbett D.S."/>
        </authorList>
    </citation>
    <scope>NUCLEOTIDE SEQUENCE [LARGE SCALE GENOMIC DNA]</scope>
    <source>
        <strain evidence="1 2">HHB12733</strain>
    </source>
</reference>